<dbReference type="PROSITE" id="PS50043">
    <property type="entry name" value="HTH_LUXR_2"/>
    <property type="match status" value="1"/>
</dbReference>
<dbReference type="PRINTS" id="PR00038">
    <property type="entry name" value="HTHLUXR"/>
</dbReference>
<dbReference type="InterPro" id="IPR000792">
    <property type="entry name" value="Tscrpt_reg_LuxR_C"/>
</dbReference>
<keyword evidence="2 5" id="KW-0238">DNA-binding</keyword>
<evidence type="ECO:0000259" key="4">
    <source>
        <dbReference type="PROSITE" id="PS50043"/>
    </source>
</evidence>
<dbReference type="SUPFAM" id="SSF46894">
    <property type="entry name" value="C-terminal effector domain of the bipartite response regulators"/>
    <property type="match status" value="1"/>
</dbReference>
<comment type="caution">
    <text evidence="5">The sequence shown here is derived from an EMBL/GenBank/DDBJ whole genome shotgun (WGS) entry which is preliminary data.</text>
</comment>
<keyword evidence="1" id="KW-0805">Transcription regulation</keyword>
<evidence type="ECO:0000256" key="1">
    <source>
        <dbReference type="ARBA" id="ARBA00023015"/>
    </source>
</evidence>
<dbReference type="EMBL" id="JACHLC010000002">
    <property type="protein sequence ID" value="MBB6371361.1"/>
    <property type="molecule type" value="Genomic_DNA"/>
</dbReference>
<organism evidence="5 6">
    <name type="scientific">Chryseobacterium shigense</name>
    <dbReference type="NCBI Taxonomy" id="297244"/>
    <lineage>
        <taxon>Bacteria</taxon>
        <taxon>Pseudomonadati</taxon>
        <taxon>Bacteroidota</taxon>
        <taxon>Flavobacteriia</taxon>
        <taxon>Flavobacteriales</taxon>
        <taxon>Weeksellaceae</taxon>
        <taxon>Chryseobacterium group</taxon>
        <taxon>Chryseobacterium</taxon>
    </lineage>
</organism>
<dbReference type="PANTHER" id="PTHR44688">
    <property type="entry name" value="DNA-BINDING TRANSCRIPTIONAL ACTIVATOR DEVR_DOSR"/>
    <property type="match status" value="1"/>
</dbReference>
<dbReference type="Pfam" id="PF00196">
    <property type="entry name" value="GerE"/>
    <property type="match status" value="1"/>
</dbReference>
<evidence type="ECO:0000313" key="6">
    <source>
        <dbReference type="Proteomes" id="UP000589738"/>
    </source>
</evidence>
<dbReference type="Proteomes" id="UP000589738">
    <property type="component" value="Unassembled WGS sequence"/>
</dbReference>
<reference evidence="5 6" key="1">
    <citation type="submission" date="2020-08" db="EMBL/GenBank/DDBJ databases">
        <title>Functional genomics of gut bacteria from endangered species of beetles.</title>
        <authorList>
            <person name="Carlos-Shanley C."/>
        </authorList>
    </citation>
    <scope>NUCLEOTIDE SEQUENCE [LARGE SCALE GENOMIC DNA]</scope>
    <source>
        <strain evidence="5 6">S00136</strain>
    </source>
</reference>
<accession>A0A841N9I6</accession>
<sequence>MLKNTNGCGGRLYNWNYMEEINKFFSEKNTVHNLSQNELMQTFNYLEPIKAFARITYKSIYVIDYQKKTFEYVSDNPLFLCGHSPDEVKELGYAFYFKHVKEEDLELLITINEIGFNFYESIPIEERKQHTISYDFHLVKKNKKSILVNHKLTPLFLTEDGKIWKAICIVSLSQNNSSGNIQIFKDGSDTIWKFNLSENEWIKKTKIKLTDREIEILLLYAQGLTINDIAEKIYLTADTIKFHRRKLFDKIGVQNITEALSYATNNKLI</sequence>
<proteinExistence type="predicted"/>
<name>A0A841N9I6_9FLAO</name>
<dbReference type="InterPro" id="IPR036388">
    <property type="entry name" value="WH-like_DNA-bd_sf"/>
</dbReference>
<evidence type="ECO:0000256" key="3">
    <source>
        <dbReference type="ARBA" id="ARBA00023163"/>
    </source>
</evidence>
<dbReference type="InterPro" id="IPR016032">
    <property type="entry name" value="Sig_transdc_resp-reg_C-effctor"/>
</dbReference>
<feature type="domain" description="HTH luxR-type" evidence="4">
    <location>
        <begin position="202"/>
        <end position="267"/>
    </location>
</feature>
<keyword evidence="3" id="KW-0804">Transcription</keyword>
<dbReference type="GO" id="GO:0003677">
    <property type="term" value="F:DNA binding"/>
    <property type="evidence" value="ECO:0007669"/>
    <property type="project" value="UniProtKB-KW"/>
</dbReference>
<dbReference type="GO" id="GO:0006355">
    <property type="term" value="P:regulation of DNA-templated transcription"/>
    <property type="evidence" value="ECO:0007669"/>
    <property type="project" value="InterPro"/>
</dbReference>
<dbReference type="Gene3D" id="3.30.450.20">
    <property type="entry name" value="PAS domain"/>
    <property type="match status" value="1"/>
</dbReference>
<evidence type="ECO:0000256" key="2">
    <source>
        <dbReference type="ARBA" id="ARBA00023125"/>
    </source>
</evidence>
<evidence type="ECO:0000313" key="5">
    <source>
        <dbReference type="EMBL" id="MBB6371361.1"/>
    </source>
</evidence>
<dbReference type="CDD" id="cd06170">
    <property type="entry name" value="LuxR_C_like"/>
    <property type="match status" value="1"/>
</dbReference>
<dbReference type="AlphaFoldDB" id="A0A841N9I6"/>
<dbReference type="PANTHER" id="PTHR44688:SF16">
    <property type="entry name" value="DNA-BINDING TRANSCRIPTIONAL ACTIVATOR DEVR_DOSR"/>
    <property type="match status" value="1"/>
</dbReference>
<protein>
    <submittedName>
        <fullName evidence="5">DNA-binding CsgD family transcriptional regulator</fullName>
    </submittedName>
</protein>
<dbReference type="Gene3D" id="1.10.10.10">
    <property type="entry name" value="Winged helix-like DNA-binding domain superfamily/Winged helix DNA-binding domain"/>
    <property type="match status" value="1"/>
</dbReference>
<dbReference type="SMART" id="SM00421">
    <property type="entry name" value="HTH_LUXR"/>
    <property type="match status" value="1"/>
</dbReference>
<gene>
    <name evidence="5" type="ORF">HNP36_002437</name>
</gene>
<keyword evidence="6" id="KW-1185">Reference proteome</keyword>